<evidence type="ECO:0000256" key="1">
    <source>
        <dbReference type="SAM" id="MobiDB-lite"/>
    </source>
</evidence>
<organism evidence="2 3">
    <name type="scientific">Oryza sativa subsp. japonica</name>
    <name type="common">Rice</name>
    <dbReference type="NCBI Taxonomy" id="39947"/>
    <lineage>
        <taxon>Eukaryota</taxon>
        <taxon>Viridiplantae</taxon>
        <taxon>Streptophyta</taxon>
        <taxon>Embryophyta</taxon>
        <taxon>Tracheophyta</taxon>
        <taxon>Spermatophyta</taxon>
        <taxon>Magnoliopsida</taxon>
        <taxon>Liliopsida</taxon>
        <taxon>Poales</taxon>
        <taxon>Poaceae</taxon>
        <taxon>BOP clade</taxon>
        <taxon>Oryzoideae</taxon>
        <taxon>Oryzeae</taxon>
        <taxon>Oryzinae</taxon>
        <taxon>Oryza</taxon>
        <taxon>Oryza sativa</taxon>
    </lineage>
</organism>
<dbReference type="Gramene" id="Os11t0637900-00">
    <property type="protein sequence ID" value="Os11t0637900-00"/>
    <property type="gene ID" value="Os11g0637900"/>
</dbReference>
<sequence>MALMMRPERRKRRPSGSTTSTSGTAMAPAALPCPHFQSRGAEMRRGGNGPRWLDAHPRGSALSSSSSSGGGGGGGGESTGDEKRRDEEEEVRWGVGFGDFIGGWMEKDAVKRVRPWFPLTRRRRGWMV</sequence>
<evidence type="ECO:0000313" key="3">
    <source>
        <dbReference type="Proteomes" id="UP000059680"/>
    </source>
</evidence>
<keyword evidence="3" id="KW-1185">Reference proteome</keyword>
<dbReference type="Proteomes" id="UP000059680">
    <property type="component" value="Chromosome 11"/>
</dbReference>
<feature type="region of interest" description="Disordered" evidence="1">
    <location>
        <begin position="1"/>
        <end position="92"/>
    </location>
</feature>
<reference evidence="2 3" key="2">
    <citation type="journal article" date="2013" name="Plant Cell Physiol.">
        <title>Rice Annotation Project Database (RAP-DB): an integrative and interactive database for rice genomics.</title>
        <authorList>
            <person name="Sakai H."/>
            <person name="Lee S.S."/>
            <person name="Tanaka T."/>
            <person name="Numa H."/>
            <person name="Kim J."/>
            <person name="Kawahara Y."/>
            <person name="Wakimoto H."/>
            <person name="Yang C.C."/>
            <person name="Iwamoto M."/>
            <person name="Abe T."/>
            <person name="Yamada Y."/>
            <person name="Muto A."/>
            <person name="Inokuchi H."/>
            <person name="Ikemura T."/>
            <person name="Matsumoto T."/>
            <person name="Sasaki T."/>
            <person name="Itoh T."/>
        </authorList>
    </citation>
    <scope>NUCLEOTIDE SEQUENCE [LARGE SCALE GENOMIC DNA]</scope>
    <source>
        <strain evidence="3">cv. Nipponbare</strain>
    </source>
</reference>
<dbReference type="OMA" id="PRREDGW"/>
<protein>
    <submittedName>
        <fullName evidence="2">Os11g0637900 protein</fullName>
    </submittedName>
</protein>
<dbReference type="InParanoid" id="A0A0P0Y4M9"/>
<accession>A0A0P0Y4M9</accession>
<feature type="compositionally biased region" description="Gly residues" evidence="1">
    <location>
        <begin position="68"/>
        <end position="78"/>
    </location>
</feature>
<reference evidence="2 3" key="3">
    <citation type="journal article" date="2013" name="Rice">
        <title>Improvement of the Oryza sativa Nipponbare reference genome using next generation sequence and optical map data.</title>
        <authorList>
            <person name="Kawahara Y."/>
            <person name="de la Bastide M."/>
            <person name="Hamilton J.P."/>
            <person name="Kanamori H."/>
            <person name="McCombie W.R."/>
            <person name="Ouyang S."/>
            <person name="Schwartz D.C."/>
            <person name="Tanaka T."/>
            <person name="Wu J."/>
            <person name="Zhou S."/>
            <person name="Childs K.L."/>
            <person name="Davidson R.M."/>
            <person name="Lin H."/>
            <person name="Quesada-Ocampo L."/>
            <person name="Vaillancourt B."/>
            <person name="Sakai H."/>
            <person name="Lee S.S."/>
            <person name="Kim J."/>
            <person name="Numa H."/>
            <person name="Itoh T."/>
            <person name="Buell C.R."/>
            <person name="Matsumoto T."/>
        </authorList>
    </citation>
    <scope>NUCLEOTIDE SEQUENCE [LARGE SCALE GENOMIC DNA]</scope>
    <source>
        <strain evidence="3">cv. Nipponbare</strain>
    </source>
</reference>
<dbReference type="AlphaFoldDB" id="A0A0P0Y4M9"/>
<gene>
    <name evidence="2" type="ordered locus">Os11g0637900</name>
    <name evidence="2" type="ORF">OSNPB_110637900</name>
</gene>
<reference evidence="3" key="1">
    <citation type="journal article" date="2005" name="Nature">
        <title>The map-based sequence of the rice genome.</title>
        <authorList>
            <consortium name="International rice genome sequencing project (IRGSP)"/>
            <person name="Matsumoto T."/>
            <person name="Wu J."/>
            <person name="Kanamori H."/>
            <person name="Katayose Y."/>
            <person name="Fujisawa M."/>
            <person name="Namiki N."/>
            <person name="Mizuno H."/>
            <person name="Yamamoto K."/>
            <person name="Antonio B.A."/>
            <person name="Baba T."/>
            <person name="Sakata K."/>
            <person name="Nagamura Y."/>
            <person name="Aoki H."/>
            <person name="Arikawa K."/>
            <person name="Arita K."/>
            <person name="Bito T."/>
            <person name="Chiden Y."/>
            <person name="Fujitsuka N."/>
            <person name="Fukunaka R."/>
            <person name="Hamada M."/>
            <person name="Harada C."/>
            <person name="Hayashi A."/>
            <person name="Hijishita S."/>
            <person name="Honda M."/>
            <person name="Hosokawa S."/>
            <person name="Ichikawa Y."/>
            <person name="Idonuma A."/>
            <person name="Iijima M."/>
            <person name="Ikeda M."/>
            <person name="Ikeno M."/>
            <person name="Ito K."/>
            <person name="Ito S."/>
            <person name="Ito T."/>
            <person name="Ito Y."/>
            <person name="Ito Y."/>
            <person name="Iwabuchi A."/>
            <person name="Kamiya K."/>
            <person name="Karasawa W."/>
            <person name="Kurita K."/>
            <person name="Katagiri S."/>
            <person name="Kikuta A."/>
            <person name="Kobayashi H."/>
            <person name="Kobayashi N."/>
            <person name="Machita K."/>
            <person name="Maehara T."/>
            <person name="Masukawa M."/>
            <person name="Mizubayashi T."/>
            <person name="Mukai Y."/>
            <person name="Nagasaki H."/>
            <person name="Nagata Y."/>
            <person name="Naito S."/>
            <person name="Nakashima M."/>
            <person name="Nakama Y."/>
            <person name="Nakamichi Y."/>
            <person name="Nakamura M."/>
            <person name="Meguro A."/>
            <person name="Negishi M."/>
            <person name="Ohta I."/>
            <person name="Ohta T."/>
            <person name="Okamoto M."/>
            <person name="Ono N."/>
            <person name="Saji S."/>
            <person name="Sakaguchi M."/>
            <person name="Sakai K."/>
            <person name="Shibata M."/>
            <person name="Shimokawa T."/>
            <person name="Song J."/>
            <person name="Takazaki Y."/>
            <person name="Terasawa K."/>
            <person name="Tsugane M."/>
            <person name="Tsuji K."/>
            <person name="Ueda S."/>
            <person name="Waki K."/>
            <person name="Yamagata H."/>
            <person name="Yamamoto M."/>
            <person name="Yamamoto S."/>
            <person name="Yamane H."/>
            <person name="Yoshiki S."/>
            <person name="Yoshihara R."/>
            <person name="Yukawa K."/>
            <person name="Zhong H."/>
            <person name="Yano M."/>
            <person name="Yuan Q."/>
            <person name="Ouyang S."/>
            <person name="Liu J."/>
            <person name="Jones K.M."/>
            <person name="Gansberger K."/>
            <person name="Moffat K."/>
            <person name="Hill J."/>
            <person name="Bera J."/>
            <person name="Fadrosh D."/>
            <person name="Jin S."/>
            <person name="Johri S."/>
            <person name="Kim M."/>
            <person name="Overton L."/>
            <person name="Reardon M."/>
            <person name="Tsitrin T."/>
            <person name="Vuong H."/>
            <person name="Weaver B."/>
            <person name="Ciecko A."/>
            <person name="Tallon L."/>
            <person name="Jackson J."/>
            <person name="Pai G."/>
            <person name="Aken S.V."/>
            <person name="Utterback T."/>
            <person name="Reidmuller S."/>
            <person name="Feldblyum T."/>
            <person name="Hsiao J."/>
            <person name="Zismann V."/>
            <person name="Iobst S."/>
            <person name="de Vazeille A.R."/>
            <person name="Buell C.R."/>
            <person name="Ying K."/>
            <person name="Li Y."/>
            <person name="Lu T."/>
            <person name="Huang Y."/>
            <person name="Zhao Q."/>
            <person name="Feng Q."/>
            <person name="Zhang L."/>
            <person name="Zhu J."/>
            <person name="Weng Q."/>
            <person name="Mu J."/>
            <person name="Lu Y."/>
            <person name="Fan D."/>
            <person name="Liu Y."/>
            <person name="Guan J."/>
            <person name="Zhang Y."/>
            <person name="Yu S."/>
            <person name="Liu X."/>
            <person name="Zhang Y."/>
            <person name="Hong G."/>
            <person name="Han B."/>
            <person name="Choisne N."/>
            <person name="Demange N."/>
            <person name="Orjeda G."/>
            <person name="Samain S."/>
            <person name="Cattolico L."/>
            <person name="Pelletier E."/>
            <person name="Couloux A."/>
            <person name="Segurens B."/>
            <person name="Wincker P."/>
            <person name="D'Hont A."/>
            <person name="Scarpelli C."/>
            <person name="Weissenbach J."/>
            <person name="Salanoubat M."/>
            <person name="Quetier F."/>
            <person name="Yu Y."/>
            <person name="Kim H.R."/>
            <person name="Rambo T."/>
            <person name="Currie J."/>
            <person name="Collura K."/>
            <person name="Luo M."/>
            <person name="Yang T."/>
            <person name="Ammiraju J.S.S."/>
            <person name="Engler F."/>
            <person name="Soderlund C."/>
            <person name="Wing R.A."/>
            <person name="Palmer L.E."/>
            <person name="de la Bastide M."/>
            <person name="Spiegel L."/>
            <person name="Nascimento L."/>
            <person name="Zutavern T."/>
            <person name="O'Shaughnessy A."/>
            <person name="Dike S."/>
            <person name="Dedhia N."/>
            <person name="Preston R."/>
            <person name="Balija V."/>
            <person name="McCombie W.R."/>
            <person name="Chow T."/>
            <person name="Chen H."/>
            <person name="Chung M."/>
            <person name="Chen C."/>
            <person name="Shaw J."/>
            <person name="Wu H."/>
            <person name="Hsiao K."/>
            <person name="Chao Y."/>
            <person name="Chu M."/>
            <person name="Cheng C."/>
            <person name="Hour A."/>
            <person name="Lee P."/>
            <person name="Lin S."/>
            <person name="Lin Y."/>
            <person name="Liou J."/>
            <person name="Liu S."/>
            <person name="Hsing Y."/>
            <person name="Raghuvanshi S."/>
            <person name="Mohanty A."/>
            <person name="Bharti A.K."/>
            <person name="Gaur A."/>
            <person name="Gupta V."/>
            <person name="Kumar D."/>
            <person name="Ravi V."/>
            <person name="Vij S."/>
            <person name="Kapur A."/>
            <person name="Khurana P."/>
            <person name="Khurana P."/>
            <person name="Khurana J.P."/>
            <person name="Tyagi A.K."/>
            <person name="Gaikwad K."/>
            <person name="Singh A."/>
            <person name="Dalal V."/>
            <person name="Srivastava S."/>
            <person name="Dixit A."/>
            <person name="Pal A.K."/>
            <person name="Ghazi I.A."/>
            <person name="Yadav M."/>
            <person name="Pandit A."/>
            <person name="Bhargava A."/>
            <person name="Sureshbabu K."/>
            <person name="Batra K."/>
            <person name="Sharma T.R."/>
            <person name="Mohapatra T."/>
            <person name="Singh N.K."/>
            <person name="Messing J."/>
            <person name="Nelson A.B."/>
            <person name="Fuks G."/>
            <person name="Kavchok S."/>
            <person name="Keizer G."/>
            <person name="Linton E."/>
            <person name="Llaca V."/>
            <person name="Song R."/>
            <person name="Tanyolac B."/>
            <person name="Young S."/>
            <person name="Ho-Il K."/>
            <person name="Hahn J.H."/>
            <person name="Sangsakoo G."/>
            <person name="Vanavichit A."/>
            <person name="de Mattos Luiz.A.T."/>
            <person name="Zimmer P.D."/>
            <person name="Malone G."/>
            <person name="Dellagostin O."/>
            <person name="de Oliveira A.C."/>
            <person name="Bevan M."/>
            <person name="Bancroft I."/>
            <person name="Minx P."/>
            <person name="Cordum H."/>
            <person name="Wilson R."/>
            <person name="Cheng Z."/>
            <person name="Jin W."/>
            <person name="Jiang J."/>
            <person name="Leong S.A."/>
            <person name="Iwama H."/>
            <person name="Gojobori T."/>
            <person name="Itoh T."/>
            <person name="Niimura Y."/>
            <person name="Fujii Y."/>
            <person name="Habara T."/>
            <person name="Sakai H."/>
            <person name="Sato Y."/>
            <person name="Wilson G."/>
            <person name="Kumar K."/>
            <person name="McCouch S."/>
            <person name="Juretic N."/>
            <person name="Hoen D."/>
            <person name="Wright S."/>
            <person name="Bruskiewich R."/>
            <person name="Bureau T."/>
            <person name="Miyao A."/>
            <person name="Hirochika H."/>
            <person name="Nishikawa T."/>
            <person name="Kadowaki K."/>
            <person name="Sugiura M."/>
            <person name="Burr B."/>
            <person name="Sasaki T."/>
        </authorList>
    </citation>
    <scope>NUCLEOTIDE SEQUENCE [LARGE SCALE GENOMIC DNA]</scope>
    <source>
        <strain evidence="3">cv. Nipponbare</strain>
    </source>
</reference>
<dbReference type="PaxDb" id="39947-A0A0P0Y4M9"/>
<name>A0A0P0Y4M9_ORYSJ</name>
<evidence type="ECO:0000313" key="2">
    <source>
        <dbReference type="EMBL" id="BAT14985.1"/>
    </source>
</evidence>
<dbReference type="EMBL" id="AP014967">
    <property type="protein sequence ID" value="BAT14985.1"/>
    <property type="molecule type" value="Genomic_DNA"/>
</dbReference>
<proteinExistence type="predicted"/>
<feature type="compositionally biased region" description="Low complexity" evidence="1">
    <location>
        <begin position="15"/>
        <end position="24"/>
    </location>
</feature>